<dbReference type="InterPro" id="IPR006638">
    <property type="entry name" value="Elp3/MiaA/NifB-like_rSAM"/>
</dbReference>
<keyword evidence="4" id="KW-0408">Iron</keyword>
<dbReference type="Gene3D" id="3.80.30.20">
    <property type="entry name" value="tm_1862 like domain"/>
    <property type="match status" value="1"/>
</dbReference>
<keyword evidence="2" id="KW-0949">S-adenosyl-L-methionine</keyword>
<sequence>MKVLFVVKSKVIETLGPQYLAAVVKKCGHDAKICDILDAEIVAGVWEPDVIGYSIHTGDREKFMKLNEALKTHLSFTSIVGGADVTFFPQGYDWADHIVQGEGENWMAEFLGSKIQYPDLDSIPHPDRTDFRDMAIRDFIASRGCTNTCAYCYTSAWNNMYPELAKIRFRSAKDVINEVTLIQPQFAYFQDSTFGTNIKWLRDFCREYGMKLRIPFHVHLRPNMVTQERVQLLADAGCVSVKIALETSSNRLRKLINRGHTNNEDVYTASRLLRKEKIALILQNMIGIPSATIEDDLETLEVNIKCHPAYAWVSIYQPYPSTPLAEFCEKEGYYDGNYSEIGDNFFDKSVLNIPNKHKEQVACLQRIFAFCVETQVMPEVSDLTWKRLPKFIHNAMRKVGDRRMFPGIISSPGQPEN</sequence>
<reference evidence="7" key="1">
    <citation type="submission" date="2020-03" db="EMBL/GenBank/DDBJ databases">
        <title>The deep terrestrial virosphere.</title>
        <authorList>
            <person name="Holmfeldt K."/>
            <person name="Nilsson E."/>
            <person name="Simone D."/>
            <person name="Lopez-Fernandez M."/>
            <person name="Wu X."/>
            <person name="de Brujin I."/>
            <person name="Lundin D."/>
            <person name="Andersson A."/>
            <person name="Bertilsson S."/>
            <person name="Dopson M."/>
        </authorList>
    </citation>
    <scope>NUCLEOTIDE SEQUENCE</scope>
    <source>
        <strain evidence="8">MM415B00892</strain>
        <strain evidence="7">TM448A02043</strain>
    </source>
</reference>
<evidence type="ECO:0000256" key="2">
    <source>
        <dbReference type="ARBA" id="ARBA00022691"/>
    </source>
</evidence>
<dbReference type="Pfam" id="PF04055">
    <property type="entry name" value="Radical_SAM"/>
    <property type="match status" value="1"/>
</dbReference>
<evidence type="ECO:0000256" key="3">
    <source>
        <dbReference type="ARBA" id="ARBA00022723"/>
    </source>
</evidence>
<dbReference type="InterPro" id="IPR007197">
    <property type="entry name" value="rSAM"/>
</dbReference>
<comment type="cofactor">
    <cofactor evidence="1">
        <name>[4Fe-4S] cluster</name>
        <dbReference type="ChEBI" id="CHEBI:49883"/>
    </cofactor>
</comment>
<evidence type="ECO:0000256" key="4">
    <source>
        <dbReference type="ARBA" id="ARBA00023004"/>
    </source>
</evidence>
<dbReference type="Gene3D" id="3.40.50.280">
    <property type="entry name" value="Cobalamin-binding domain"/>
    <property type="match status" value="1"/>
</dbReference>
<accession>A0A6H1ZVB3</accession>
<dbReference type="EMBL" id="MT144249">
    <property type="protein sequence ID" value="QJA51257.1"/>
    <property type="molecule type" value="Genomic_DNA"/>
</dbReference>
<gene>
    <name evidence="8" type="ORF">MM415B00892_0002</name>
    <name evidence="7" type="ORF">TM448A02043_0002</name>
</gene>
<dbReference type="PANTHER" id="PTHR43409">
    <property type="entry name" value="ANAEROBIC MAGNESIUM-PROTOPORPHYRIN IX MONOMETHYL ESTER CYCLASE-RELATED"/>
    <property type="match status" value="1"/>
</dbReference>
<dbReference type="GO" id="GO:0046872">
    <property type="term" value="F:metal ion binding"/>
    <property type="evidence" value="ECO:0007669"/>
    <property type="project" value="UniProtKB-KW"/>
</dbReference>
<dbReference type="SUPFAM" id="SSF102114">
    <property type="entry name" value="Radical SAM enzymes"/>
    <property type="match status" value="1"/>
</dbReference>
<organism evidence="7">
    <name type="scientific">viral metagenome</name>
    <dbReference type="NCBI Taxonomy" id="1070528"/>
    <lineage>
        <taxon>unclassified sequences</taxon>
        <taxon>metagenomes</taxon>
        <taxon>organismal metagenomes</taxon>
    </lineage>
</organism>
<dbReference type="GO" id="GO:0003824">
    <property type="term" value="F:catalytic activity"/>
    <property type="evidence" value="ECO:0007669"/>
    <property type="project" value="InterPro"/>
</dbReference>
<dbReference type="InterPro" id="IPR051198">
    <property type="entry name" value="BchE-like"/>
</dbReference>
<evidence type="ECO:0000256" key="1">
    <source>
        <dbReference type="ARBA" id="ARBA00001966"/>
    </source>
</evidence>
<dbReference type="AlphaFoldDB" id="A0A6H1ZVB3"/>
<feature type="domain" description="Radical SAM core" evidence="6">
    <location>
        <begin position="131"/>
        <end position="364"/>
    </location>
</feature>
<keyword evidence="3" id="KW-0479">Metal-binding</keyword>
<dbReference type="InterPro" id="IPR006158">
    <property type="entry name" value="Cobalamin-bd"/>
</dbReference>
<dbReference type="SFLD" id="SFLDS00029">
    <property type="entry name" value="Radical_SAM"/>
    <property type="match status" value="1"/>
</dbReference>
<evidence type="ECO:0000313" key="7">
    <source>
        <dbReference type="EMBL" id="QJA51257.1"/>
    </source>
</evidence>
<name>A0A6H1ZVB3_9ZZZZ</name>
<proteinExistence type="predicted"/>
<dbReference type="CDD" id="cd01335">
    <property type="entry name" value="Radical_SAM"/>
    <property type="match status" value="1"/>
</dbReference>
<dbReference type="SFLD" id="SFLDG01082">
    <property type="entry name" value="B12-binding_domain_containing"/>
    <property type="match status" value="1"/>
</dbReference>
<evidence type="ECO:0000256" key="5">
    <source>
        <dbReference type="ARBA" id="ARBA00023014"/>
    </source>
</evidence>
<dbReference type="SMART" id="SM00729">
    <property type="entry name" value="Elp3"/>
    <property type="match status" value="1"/>
</dbReference>
<evidence type="ECO:0000259" key="6">
    <source>
        <dbReference type="PROSITE" id="PS51918"/>
    </source>
</evidence>
<dbReference type="EMBL" id="MT141453">
    <property type="protein sequence ID" value="QJA61776.1"/>
    <property type="molecule type" value="Genomic_DNA"/>
</dbReference>
<dbReference type="GO" id="GO:0031419">
    <property type="term" value="F:cobalamin binding"/>
    <property type="evidence" value="ECO:0007669"/>
    <property type="project" value="InterPro"/>
</dbReference>
<protein>
    <submittedName>
        <fullName evidence="7">Putative radical SAM superfamily protein</fullName>
    </submittedName>
</protein>
<dbReference type="InterPro" id="IPR058240">
    <property type="entry name" value="rSAM_sf"/>
</dbReference>
<evidence type="ECO:0000313" key="8">
    <source>
        <dbReference type="EMBL" id="QJA61776.1"/>
    </source>
</evidence>
<dbReference type="InterPro" id="IPR023404">
    <property type="entry name" value="rSAM_horseshoe"/>
</dbReference>
<keyword evidence="5" id="KW-0411">Iron-sulfur</keyword>
<dbReference type="GO" id="GO:0051536">
    <property type="term" value="F:iron-sulfur cluster binding"/>
    <property type="evidence" value="ECO:0007669"/>
    <property type="project" value="UniProtKB-KW"/>
</dbReference>
<dbReference type="PROSITE" id="PS51918">
    <property type="entry name" value="RADICAL_SAM"/>
    <property type="match status" value="1"/>
</dbReference>
<dbReference type="Pfam" id="PF02310">
    <property type="entry name" value="B12-binding"/>
    <property type="match status" value="1"/>
</dbReference>